<dbReference type="InterPro" id="IPR020841">
    <property type="entry name" value="PKS_Beta-ketoAc_synthase_dom"/>
</dbReference>
<dbReference type="GO" id="GO:0004315">
    <property type="term" value="F:3-oxoacyl-[acyl-carrier-protein] synthase activity"/>
    <property type="evidence" value="ECO:0007669"/>
    <property type="project" value="TreeGrafter"/>
</dbReference>
<dbReference type="AlphaFoldDB" id="A0AAU1ZXF7"/>
<comment type="similarity">
    <text evidence="1 3">Belongs to the thiolase-like superfamily. Beta-ketoacyl-ACP synthases family.</text>
</comment>
<proteinExistence type="inferred from homology"/>
<dbReference type="InterPro" id="IPR016039">
    <property type="entry name" value="Thiolase-like"/>
</dbReference>
<keyword evidence="2 3" id="KW-0808">Transferase</keyword>
<gene>
    <name evidence="5" type="ORF">OHA22_13315</name>
</gene>
<dbReference type="EMBL" id="CP108222">
    <property type="protein sequence ID" value="WTT16431.1"/>
    <property type="molecule type" value="Genomic_DNA"/>
</dbReference>
<evidence type="ECO:0000256" key="2">
    <source>
        <dbReference type="ARBA" id="ARBA00022679"/>
    </source>
</evidence>
<evidence type="ECO:0000256" key="3">
    <source>
        <dbReference type="RuleBase" id="RU003694"/>
    </source>
</evidence>
<dbReference type="SUPFAM" id="SSF53901">
    <property type="entry name" value="Thiolase-like"/>
    <property type="match status" value="2"/>
</dbReference>
<dbReference type="PANTHER" id="PTHR11712:SF347">
    <property type="entry name" value="BETA KETOACYL-ACYL CARRIER PROTEIN SYNTHASE"/>
    <property type="match status" value="1"/>
</dbReference>
<organism evidence="5">
    <name type="scientific">Streptomyces sp. NBC_00093</name>
    <dbReference type="NCBI Taxonomy" id="2975649"/>
    <lineage>
        <taxon>Bacteria</taxon>
        <taxon>Bacillati</taxon>
        <taxon>Actinomycetota</taxon>
        <taxon>Actinomycetes</taxon>
        <taxon>Kitasatosporales</taxon>
        <taxon>Streptomycetaceae</taxon>
        <taxon>Streptomyces</taxon>
    </lineage>
</organism>
<name>A0AAU1ZXF7_9ACTN</name>
<dbReference type="Pfam" id="PF00109">
    <property type="entry name" value="ketoacyl-synt"/>
    <property type="match status" value="1"/>
</dbReference>
<feature type="domain" description="Ketosynthase family 3 (KS3)" evidence="4">
    <location>
        <begin position="1"/>
        <end position="396"/>
    </location>
</feature>
<reference evidence="5" key="1">
    <citation type="submission" date="2022-10" db="EMBL/GenBank/DDBJ databases">
        <title>The complete genomes of actinobacterial strains from the NBC collection.</title>
        <authorList>
            <person name="Joergensen T.S."/>
            <person name="Alvarez Arevalo M."/>
            <person name="Sterndorff E.B."/>
            <person name="Faurdal D."/>
            <person name="Vuksanovic O."/>
            <person name="Mourched A.-S."/>
            <person name="Charusanti P."/>
            <person name="Shaw S."/>
            <person name="Blin K."/>
            <person name="Weber T."/>
        </authorList>
    </citation>
    <scope>NUCLEOTIDE SEQUENCE</scope>
    <source>
        <strain evidence="5">NBC_00093</strain>
    </source>
</reference>
<protein>
    <recommendedName>
        <fullName evidence="4">Ketosynthase family 3 (KS3) domain-containing protein</fullName>
    </recommendedName>
</protein>
<dbReference type="Pfam" id="PF02801">
    <property type="entry name" value="Ketoacyl-synt_C"/>
    <property type="match status" value="1"/>
</dbReference>
<dbReference type="InterPro" id="IPR000794">
    <property type="entry name" value="Beta-ketoacyl_synthase"/>
</dbReference>
<dbReference type="PANTHER" id="PTHR11712">
    <property type="entry name" value="POLYKETIDE SYNTHASE-RELATED"/>
    <property type="match status" value="1"/>
</dbReference>
<accession>A0AAU1ZXF7</accession>
<sequence>MSGTSDIVITGTGVITAAGTGPGPVLDAMLAGTPLFTDRPENAWLPWPLADMGLPGIPWPEGDTWANNQKYASATAHAAVAAARLAVAASGGAASAEEAVRCGTVVATGMGGGDELNEVIPKLAVRAETDPRPLAKLLYDEVPDYTYLRGIPSQIGQFVCMAAGFLGSNVAMYGESGASGLGTLSAAMRLLRDGELDRVLVVGVQPPLSAAVLAALDSEEAIGTRAGAGDGPFDLDRAGILLGEGAAALMVERADTARARGATVVAEVAACETLCASDRTSALDGAVSAVLEEAGRRPDLWWAHGSGSVASDVDECRTVGRFVAGVPTTSSKGTIGNTFECAGLINIVLAIEALDRRLVPPVGLLRKPDPALGDIDFVHGAPRPVAGSGSALVTTFGPTPRSTTAGAAVLTRGVR</sequence>
<evidence type="ECO:0000256" key="1">
    <source>
        <dbReference type="ARBA" id="ARBA00008467"/>
    </source>
</evidence>
<dbReference type="GO" id="GO:0006633">
    <property type="term" value="P:fatty acid biosynthetic process"/>
    <property type="evidence" value="ECO:0007669"/>
    <property type="project" value="TreeGrafter"/>
</dbReference>
<evidence type="ECO:0000259" key="4">
    <source>
        <dbReference type="PROSITE" id="PS52004"/>
    </source>
</evidence>
<dbReference type="Gene3D" id="3.40.47.10">
    <property type="match status" value="2"/>
</dbReference>
<evidence type="ECO:0000313" key="5">
    <source>
        <dbReference type="EMBL" id="WTT16431.1"/>
    </source>
</evidence>
<dbReference type="PROSITE" id="PS52004">
    <property type="entry name" value="KS3_2"/>
    <property type="match status" value="1"/>
</dbReference>
<dbReference type="InterPro" id="IPR014031">
    <property type="entry name" value="Ketoacyl_synth_C"/>
</dbReference>
<dbReference type="InterPro" id="IPR014030">
    <property type="entry name" value="Ketoacyl_synth_N"/>
</dbReference>